<proteinExistence type="predicted"/>
<protein>
    <submittedName>
        <fullName evidence="1">Uncharacterized protein</fullName>
    </submittedName>
</protein>
<dbReference type="OrthoDB" id="3269398at2759"/>
<gene>
    <name evidence="1" type="ORF">FISHEDRAFT_42019</name>
</gene>
<organism evidence="1 2">
    <name type="scientific">Fistulina hepatica ATCC 64428</name>
    <dbReference type="NCBI Taxonomy" id="1128425"/>
    <lineage>
        <taxon>Eukaryota</taxon>
        <taxon>Fungi</taxon>
        <taxon>Dikarya</taxon>
        <taxon>Basidiomycota</taxon>
        <taxon>Agaricomycotina</taxon>
        <taxon>Agaricomycetes</taxon>
        <taxon>Agaricomycetidae</taxon>
        <taxon>Agaricales</taxon>
        <taxon>Fistulinaceae</taxon>
        <taxon>Fistulina</taxon>
    </lineage>
</organism>
<dbReference type="EMBL" id="KN881727">
    <property type="protein sequence ID" value="KIY49103.1"/>
    <property type="molecule type" value="Genomic_DNA"/>
</dbReference>
<evidence type="ECO:0000313" key="2">
    <source>
        <dbReference type="Proteomes" id="UP000054144"/>
    </source>
</evidence>
<dbReference type="AlphaFoldDB" id="A0A0D7AE00"/>
<feature type="non-terminal residue" evidence="1">
    <location>
        <position position="101"/>
    </location>
</feature>
<name>A0A0D7AE00_9AGAR</name>
<evidence type="ECO:0000313" key="1">
    <source>
        <dbReference type="EMBL" id="KIY49103.1"/>
    </source>
</evidence>
<keyword evidence="2" id="KW-1185">Reference proteome</keyword>
<reference evidence="1 2" key="1">
    <citation type="journal article" date="2015" name="Fungal Genet. Biol.">
        <title>Evolution of novel wood decay mechanisms in Agaricales revealed by the genome sequences of Fistulina hepatica and Cylindrobasidium torrendii.</title>
        <authorList>
            <person name="Floudas D."/>
            <person name="Held B.W."/>
            <person name="Riley R."/>
            <person name="Nagy L.G."/>
            <person name="Koehler G."/>
            <person name="Ransdell A.S."/>
            <person name="Younus H."/>
            <person name="Chow J."/>
            <person name="Chiniquy J."/>
            <person name="Lipzen A."/>
            <person name="Tritt A."/>
            <person name="Sun H."/>
            <person name="Haridas S."/>
            <person name="LaButti K."/>
            <person name="Ohm R.A."/>
            <person name="Kues U."/>
            <person name="Blanchette R.A."/>
            <person name="Grigoriev I.V."/>
            <person name="Minto R.E."/>
            <person name="Hibbett D.S."/>
        </authorList>
    </citation>
    <scope>NUCLEOTIDE SEQUENCE [LARGE SCALE GENOMIC DNA]</scope>
    <source>
        <strain evidence="1 2">ATCC 64428</strain>
    </source>
</reference>
<sequence length="101" mass="11455">MTEPCSHVLLPEDLLWLKNANIQLLIDQEGFRWVAPSFRLAGFSASTRVLDPEGTLAGGCAQFMPMKRETYHFHYAPFDGTDPPMLRRVQVNGAENRDYIS</sequence>
<accession>A0A0D7AE00</accession>
<dbReference type="Proteomes" id="UP000054144">
    <property type="component" value="Unassembled WGS sequence"/>
</dbReference>